<evidence type="ECO:0000313" key="3">
    <source>
        <dbReference type="Proteomes" id="UP000696573"/>
    </source>
</evidence>
<dbReference type="AlphaFoldDB" id="A0A9N9YUM5"/>
<sequence length="152" mass="17289">MAGALNIQSIRVLMSLPTTGARFALSHPGKQLIAAFYKDGELYRGRKELSWIDWLFLANDIRGRINRRWVSFGQFAVDSTMSAMIAITSWVMPWKLGSITRFHPYSCALPGGRRMRRFMPRILNVMTFLQWVAGVYVLSVYFGHLGGRVSTV</sequence>
<organism evidence="2 3">
    <name type="scientific">Clonostachys rhizophaga</name>
    <dbReference type="NCBI Taxonomy" id="160324"/>
    <lineage>
        <taxon>Eukaryota</taxon>
        <taxon>Fungi</taxon>
        <taxon>Dikarya</taxon>
        <taxon>Ascomycota</taxon>
        <taxon>Pezizomycotina</taxon>
        <taxon>Sordariomycetes</taxon>
        <taxon>Hypocreomycetidae</taxon>
        <taxon>Hypocreales</taxon>
        <taxon>Bionectriaceae</taxon>
        <taxon>Clonostachys</taxon>
    </lineage>
</organism>
<name>A0A9N9YUM5_9HYPO</name>
<dbReference type="Proteomes" id="UP000696573">
    <property type="component" value="Unassembled WGS sequence"/>
</dbReference>
<keyword evidence="3" id="KW-1185">Reference proteome</keyword>
<evidence type="ECO:0000313" key="2">
    <source>
        <dbReference type="EMBL" id="CAH0042677.1"/>
    </source>
</evidence>
<proteinExistence type="predicted"/>
<feature type="transmembrane region" description="Helical" evidence="1">
    <location>
        <begin position="122"/>
        <end position="142"/>
    </location>
</feature>
<dbReference type="EMBL" id="CABFNQ020000768">
    <property type="protein sequence ID" value="CAH0042677.1"/>
    <property type="molecule type" value="Genomic_DNA"/>
</dbReference>
<evidence type="ECO:0000256" key="1">
    <source>
        <dbReference type="SAM" id="Phobius"/>
    </source>
</evidence>
<accession>A0A9N9YUM5</accession>
<keyword evidence="1" id="KW-0472">Membrane</keyword>
<comment type="caution">
    <text evidence="2">The sequence shown here is derived from an EMBL/GenBank/DDBJ whole genome shotgun (WGS) entry which is preliminary data.</text>
</comment>
<reference evidence="2" key="1">
    <citation type="submission" date="2021-10" db="EMBL/GenBank/DDBJ databases">
        <authorList>
            <person name="Piombo E."/>
        </authorList>
    </citation>
    <scope>NUCLEOTIDE SEQUENCE</scope>
</reference>
<gene>
    <name evidence="2" type="ORF">CRHIZ90672A_00004753</name>
</gene>
<keyword evidence="1" id="KW-1133">Transmembrane helix</keyword>
<dbReference type="OrthoDB" id="5429468at2759"/>
<keyword evidence="1" id="KW-0812">Transmembrane</keyword>
<protein>
    <submittedName>
        <fullName evidence="2">Uncharacterized protein</fullName>
    </submittedName>
</protein>